<dbReference type="AlphaFoldDB" id="A0AAD8AJE9"/>
<dbReference type="InterPro" id="IPR039900">
    <property type="entry name" value="Pat1-like"/>
</dbReference>
<evidence type="ECO:0000256" key="2">
    <source>
        <dbReference type="ARBA" id="ARBA00022490"/>
    </source>
</evidence>
<feature type="region of interest" description="Disordered" evidence="3">
    <location>
        <begin position="420"/>
        <end position="444"/>
    </location>
</feature>
<evidence type="ECO:0000256" key="1">
    <source>
        <dbReference type="ARBA" id="ARBA00004201"/>
    </source>
</evidence>
<comment type="caution">
    <text evidence="4">The sequence shown here is derived from an EMBL/GenBank/DDBJ whole genome shotgun (WGS) entry which is preliminary data.</text>
</comment>
<dbReference type="GO" id="GO:0033962">
    <property type="term" value="P:P-body assembly"/>
    <property type="evidence" value="ECO:0007669"/>
    <property type="project" value="TreeGrafter"/>
</dbReference>
<dbReference type="EMBL" id="JASPKZ010000446">
    <property type="protein sequence ID" value="KAJ9600157.1"/>
    <property type="molecule type" value="Genomic_DNA"/>
</dbReference>
<keyword evidence="2" id="KW-0963">Cytoplasm</keyword>
<feature type="region of interest" description="Disordered" evidence="3">
    <location>
        <begin position="497"/>
        <end position="527"/>
    </location>
</feature>
<name>A0AAD8AJE9_DIPPU</name>
<feature type="compositionally biased region" description="Basic and acidic residues" evidence="3">
    <location>
        <begin position="497"/>
        <end position="521"/>
    </location>
</feature>
<evidence type="ECO:0000313" key="4">
    <source>
        <dbReference type="EMBL" id="KAJ9600157.1"/>
    </source>
</evidence>
<dbReference type="PANTHER" id="PTHR21551:SF0">
    <property type="entry name" value="PROTEIN ASSOCIATED WITH TOPO II RELATED-1, ISOFORM A"/>
    <property type="match status" value="1"/>
</dbReference>
<gene>
    <name evidence="4" type="ORF">L9F63_009567</name>
</gene>
<evidence type="ECO:0000313" key="5">
    <source>
        <dbReference type="Proteomes" id="UP001233999"/>
    </source>
</evidence>
<dbReference type="GO" id="GO:0000932">
    <property type="term" value="C:P-body"/>
    <property type="evidence" value="ECO:0007669"/>
    <property type="project" value="UniProtKB-SubCell"/>
</dbReference>
<dbReference type="GO" id="GO:0000290">
    <property type="term" value="P:deadenylation-dependent decapping of nuclear-transcribed mRNA"/>
    <property type="evidence" value="ECO:0007669"/>
    <property type="project" value="InterPro"/>
</dbReference>
<dbReference type="Proteomes" id="UP001233999">
    <property type="component" value="Unassembled WGS sequence"/>
</dbReference>
<dbReference type="PANTHER" id="PTHR21551">
    <property type="entry name" value="TOPOISOMERASE II-ASSOCIATED PROTEIN PAT1"/>
    <property type="match status" value="1"/>
</dbReference>
<sequence>MADTFFGFNTALTDSLDDELHDEPDHGLEDEDEERYDALNDETFGADAVEEDWEEDHEKLVAESSRQRHSSYNNGSNVEEDDNADLDLEATITHLVLDDFDDPILENGEIAKHEAIPHLSSRPFPTSNCDLGLIDPTSYSSSAPSGFPVWGVAKPDTHQTSKPSSQSILPPIKKVCTVEELERDLISQRNAAAAAKTPGQNKTPGMRLEDVQRDLTTSNSSSFPVVSLGLGRGQPQPGSFPHKDGVAVQNTQNSAALNSIGRGSGVGHFPTSLAGPAPQPVLGLGRGVPPNTAFAPVVISPRVLAAHPPGLTIPDLRQLQQQNHRLMGSAPNLLPFIPPHVMLQTQQAGNKTLGHQGFPSENGMLRPIHQIRNNMGFRHTFQNPLVDQHRMPLPGQYSLRPDRVMGPHFVNNRTAGGNFNQHHGHRNNYNSHYSNHNHRHHQHHLENGSVDQDEYAGLMTSREKHWLQNIQSIQLNTSQPYIDDYYFTVFASRQSKENNNKQIEDRHRERRDSHRDRERPDQQCSSKVYTPAQFENSLGKLQVGSVTAPRKIIDMDIVSTEGLDSTLQSVQRDSRKFKQLLLEVERLYLILLQIEDLTSTVPEVKASVAEERPNLLHKIVTSLVTDDRLTSIMCVQKGRNLLLRVLPHISTETEREDNPMLYIWSTIFRSLVTIGKRDQASEVSLLPRFYPYFKSWLNQSKFARIMEVANSMVPSSLDSSRTTSPITPVIPAKNVLVYALGNKFGISSLVAMMERVDTLYSALEEKQCHEWSTFIKNLVEAVGLLASPNSLPTPIEPIDATVLNQHLGRCSTLCIEKYPVLENIFTGHHKIDQENKENKVIS</sequence>
<evidence type="ECO:0000256" key="3">
    <source>
        <dbReference type="SAM" id="MobiDB-lite"/>
    </source>
</evidence>
<accession>A0AAD8AJE9</accession>
<reference evidence="4" key="1">
    <citation type="journal article" date="2023" name="IScience">
        <title>Live-bearing cockroach genome reveals convergent evolutionary mechanisms linked to viviparity in insects and beyond.</title>
        <authorList>
            <person name="Fouks B."/>
            <person name="Harrison M.C."/>
            <person name="Mikhailova A.A."/>
            <person name="Marchal E."/>
            <person name="English S."/>
            <person name="Carruthers M."/>
            <person name="Jennings E.C."/>
            <person name="Chiamaka E.L."/>
            <person name="Frigard R.A."/>
            <person name="Pippel M."/>
            <person name="Attardo G.M."/>
            <person name="Benoit J.B."/>
            <person name="Bornberg-Bauer E."/>
            <person name="Tobe S.S."/>
        </authorList>
    </citation>
    <scope>NUCLEOTIDE SEQUENCE</scope>
    <source>
        <strain evidence="4">Stay&amp;Tobe</strain>
    </source>
</reference>
<feature type="compositionally biased region" description="Acidic residues" evidence="3">
    <location>
        <begin position="15"/>
        <end position="35"/>
    </location>
</feature>
<comment type="subcellular location">
    <subcellularLocation>
        <location evidence="1">Cytoplasm</location>
        <location evidence="1">P-body</location>
    </subcellularLocation>
</comment>
<reference evidence="4" key="2">
    <citation type="submission" date="2023-05" db="EMBL/GenBank/DDBJ databases">
        <authorList>
            <person name="Fouks B."/>
        </authorList>
    </citation>
    <scope>NUCLEOTIDE SEQUENCE</scope>
    <source>
        <strain evidence="4">Stay&amp;Tobe</strain>
        <tissue evidence="4">Testes</tissue>
    </source>
</reference>
<feature type="region of interest" description="Disordered" evidence="3">
    <location>
        <begin position="13"/>
        <end position="81"/>
    </location>
</feature>
<proteinExistence type="predicted"/>
<dbReference type="GO" id="GO:0003723">
    <property type="term" value="F:RNA binding"/>
    <property type="evidence" value="ECO:0007669"/>
    <property type="project" value="TreeGrafter"/>
</dbReference>
<protein>
    <submittedName>
        <fullName evidence="4">Uncharacterized protein</fullName>
    </submittedName>
</protein>
<organism evidence="4 5">
    <name type="scientific">Diploptera punctata</name>
    <name type="common">Pacific beetle cockroach</name>
    <dbReference type="NCBI Taxonomy" id="6984"/>
    <lineage>
        <taxon>Eukaryota</taxon>
        <taxon>Metazoa</taxon>
        <taxon>Ecdysozoa</taxon>
        <taxon>Arthropoda</taxon>
        <taxon>Hexapoda</taxon>
        <taxon>Insecta</taxon>
        <taxon>Pterygota</taxon>
        <taxon>Neoptera</taxon>
        <taxon>Polyneoptera</taxon>
        <taxon>Dictyoptera</taxon>
        <taxon>Blattodea</taxon>
        <taxon>Blaberoidea</taxon>
        <taxon>Blaberidae</taxon>
        <taxon>Diplopterinae</taxon>
        <taxon>Diploptera</taxon>
    </lineage>
</organism>
<keyword evidence="5" id="KW-1185">Reference proteome</keyword>